<keyword evidence="4" id="KW-0843">Virulence</keyword>
<keyword evidence="2" id="KW-0800">Toxin</keyword>
<dbReference type="AlphaFoldDB" id="A0A8A4KIW6"/>
<evidence type="ECO:0000313" key="8">
    <source>
        <dbReference type="Proteomes" id="UP000663901"/>
    </source>
</evidence>
<dbReference type="GO" id="GO:0090729">
    <property type="term" value="F:toxin activity"/>
    <property type="evidence" value="ECO:0007669"/>
    <property type="project" value="UniProtKB-KW"/>
</dbReference>
<feature type="region of interest" description="Disordered" evidence="5">
    <location>
        <begin position="38"/>
        <end position="75"/>
    </location>
</feature>
<evidence type="ECO:0000256" key="3">
    <source>
        <dbReference type="ARBA" id="ARBA00022913"/>
    </source>
</evidence>
<dbReference type="EMBL" id="CP059084">
    <property type="protein sequence ID" value="QTC48313.1"/>
    <property type="molecule type" value="Genomic_DNA"/>
</dbReference>
<evidence type="ECO:0000259" key="6">
    <source>
        <dbReference type="Pfam" id="PF04829"/>
    </source>
</evidence>
<evidence type="ECO:0000256" key="2">
    <source>
        <dbReference type="ARBA" id="ARBA00022656"/>
    </source>
</evidence>
<comment type="subcellular location">
    <subcellularLocation>
        <location evidence="1">Target cell</location>
        <location evidence="1">Target cell cytoplasm</location>
    </subcellularLocation>
</comment>
<keyword evidence="3" id="KW-1266">Target cell cytoplasm</keyword>
<reference evidence="7" key="1">
    <citation type="submission" date="2020-07" db="EMBL/GenBank/DDBJ databases">
        <title>Genome Sequences for Panteoa spp. that cause Center Rot in Onions.</title>
        <authorList>
            <person name="Asselin J.A."/>
            <person name="Helmann T."/>
            <person name="Beer S."/>
            <person name="Stodghill P."/>
        </authorList>
    </citation>
    <scope>NUCLEOTIDE SEQUENCE</scope>
    <source>
        <strain evidence="7">OC5a</strain>
    </source>
</reference>
<evidence type="ECO:0000256" key="1">
    <source>
        <dbReference type="ARBA" id="ARBA00004219"/>
    </source>
</evidence>
<feature type="domain" description="VENN motif-containing" evidence="6">
    <location>
        <begin position="2"/>
        <end position="40"/>
    </location>
</feature>
<name>A0A8A4KIW6_PANAN</name>
<dbReference type="Proteomes" id="UP000663901">
    <property type="component" value="Chromosome"/>
</dbReference>
<sequence length="208" mass="21723">MSALGTLAAWLAGGLVNGSASGVIACAQAGKNALENNALNSGYDEEEHEREHGNPPQKLFKLSPRSSPLQDADGRTIPGGVIIGPGAVPIKGSNEGVTTVVVDKSKYTEAAQHIEDAQNSGHPLTMTIDRPGAAKRRREALKDTQPVPCKDRDEYPPAMFKEGGAGSSVRQVNPSDNRGAGACIGIKCRGLPDGTTVIIKSNSTKDQK</sequence>
<feature type="region of interest" description="Disordered" evidence="5">
    <location>
        <begin position="138"/>
        <end position="185"/>
    </location>
</feature>
<evidence type="ECO:0000256" key="5">
    <source>
        <dbReference type="SAM" id="MobiDB-lite"/>
    </source>
</evidence>
<evidence type="ECO:0000313" key="7">
    <source>
        <dbReference type="EMBL" id="QTC48313.1"/>
    </source>
</evidence>
<accession>A0A8A4KIW6</accession>
<gene>
    <name evidence="7" type="ORF">H0Z12_17645</name>
</gene>
<evidence type="ECO:0000256" key="4">
    <source>
        <dbReference type="ARBA" id="ARBA00023026"/>
    </source>
</evidence>
<dbReference type="InterPro" id="IPR006914">
    <property type="entry name" value="VENN_dom"/>
</dbReference>
<organism evidence="7 8">
    <name type="scientific">Pantoea ananas</name>
    <name type="common">Erwinia uredovora</name>
    <dbReference type="NCBI Taxonomy" id="553"/>
    <lineage>
        <taxon>Bacteria</taxon>
        <taxon>Pseudomonadati</taxon>
        <taxon>Pseudomonadota</taxon>
        <taxon>Gammaproteobacteria</taxon>
        <taxon>Enterobacterales</taxon>
        <taxon>Erwiniaceae</taxon>
        <taxon>Pantoea</taxon>
    </lineage>
</organism>
<protein>
    <submittedName>
        <fullName evidence="7">VENN motif pre-toxin domain-containing protein</fullName>
    </submittedName>
</protein>
<proteinExistence type="predicted"/>
<dbReference type="Pfam" id="PF04829">
    <property type="entry name" value="PT-VENN"/>
    <property type="match status" value="1"/>
</dbReference>